<dbReference type="SUPFAM" id="SSF53067">
    <property type="entry name" value="Actin-like ATPase domain"/>
    <property type="match status" value="1"/>
</dbReference>
<dbReference type="EMBL" id="CP092423">
    <property type="protein sequence ID" value="ULP41603.1"/>
    <property type="molecule type" value="Genomic_DNA"/>
</dbReference>
<gene>
    <name evidence="5" type="ORF">MJO58_22590</name>
</gene>
<evidence type="ECO:0000313" key="5">
    <source>
        <dbReference type="EMBL" id="ULP41603.1"/>
    </source>
</evidence>
<keyword evidence="6" id="KW-1185">Reference proteome</keyword>
<feature type="region of interest" description="Disordered" evidence="1">
    <location>
        <begin position="1"/>
        <end position="20"/>
    </location>
</feature>
<dbReference type="InterPro" id="IPR045079">
    <property type="entry name" value="Oxoprolinase-like"/>
</dbReference>
<evidence type="ECO:0000259" key="3">
    <source>
        <dbReference type="Pfam" id="PF05378"/>
    </source>
</evidence>
<dbReference type="Pfam" id="PF05378">
    <property type="entry name" value="Hydant_A_N"/>
    <property type="match status" value="1"/>
</dbReference>
<evidence type="ECO:0000259" key="4">
    <source>
        <dbReference type="Pfam" id="PF19278"/>
    </source>
</evidence>
<organism evidence="5 6">
    <name type="scientific">Mycobacterium lentiflavum</name>
    <dbReference type="NCBI Taxonomy" id="141349"/>
    <lineage>
        <taxon>Bacteria</taxon>
        <taxon>Bacillati</taxon>
        <taxon>Actinomycetota</taxon>
        <taxon>Actinomycetes</taxon>
        <taxon>Mycobacteriales</taxon>
        <taxon>Mycobacteriaceae</taxon>
        <taxon>Mycobacterium</taxon>
        <taxon>Mycobacterium simiae complex</taxon>
    </lineage>
</organism>
<dbReference type="InterPro" id="IPR049517">
    <property type="entry name" value="ACX-like_C"/>
</dbReference>
<proteinExistence type="predicted"/>
<protein>
    <submittedName>
        <fullName evidence="5">Hydantoinase/oxoprolinase family protein</fullName>
    </submittedName>
</protein>
<feature type="domain" description="Hydantoinase A/oxoprolinase" evidence="2">
    <location>
        <begin position="232"/>
        <end position="517"/>
    </location>
</feature>
<dbReference type="InterPro" id="IPR002821">
    <property type="entry name" value="Hydantoinase_A"/>
</dbReference>
<evidence type="ECO:0000259" key="2">
    <source>
        <dbReference type="Pfam" id="PF01968"/>
    </source>
</evidence>
<reference evidence="5" key="1">
    <citation type="submission" date="2022-08" db="EMBL/GenBank/DDBJ databases">
        <title>Complete genome sequence of 14 non-tuberculosis mycobacteria type-strains.</title>
        <authorList>
            <person name="Igarashi Y."/>
            <person name="Osugi A."/>
            <person name="Mitarai S."/>
        </authorList>
    </citation>
    <scope>NUCLEOTIDE SEQUENCE</scope>
    <source>
        <strain evidence="5">ATCC 51985</strain>
    </source>
</reference>
<accession>A0ABY3UPU3</accession>
<feature type="domain" description="Hydantoinase/oxoprolinase N-terminal" evidence="3">
    <location>
        <begin position="24"/>
        <end position="210"/>
    </location>
</feature>
<feature type="compositionally biased region" description="Polar residues" evidence="1">
    <location>
        <begin position="1"/>
        <end position="12"/>
    </location>
</feature>
<feature type="domain" description="Acetophenone carboxylase-like C-terminal" evidence="4">
    <location>
        <begin position="540"/>
        <end position="707"/>
    </location>
</feature>
<name>A0ABY3UPU3_MYCLN</name>
<dbReference type="InterPro" id="IPR043129">
    <property type="entry name" value="ATPase_NBD"/>
</dbReference>
<dbReference type="PANTHER" id="PTHR11365:SF23">
    <property type="entry name" value="HYPOTHETICAL 5-OXOPROLINASE (EUROFUNG)-RELATED"/>
    <property type="match status" value="1"/>
</dbReference>
<dbReference type="RefSeq" id="WP_239721049.1">
    <property type="nucleotide sequence ID" value="NZ_CP092423.2"/>
</dbReference>
<dbReference type="InterPro" id="IPR008040">
    <property type="entry name" value="Hydant_A_N"/>
</dbReference>
<evidence type="ECO:0000313" key="6">
    <source>
        <dbReference type="Proteomes" id="UP001055171"/>
    </source>
</evidence>
<evidence type="ECO:0000256" key="1">
    <source>
        <dbReference type="SAM" id="MobiDB-lite"/>
    </source>
</evidence>
<sequence length="712" mass="73381">MTSTSAAPTGGSQDLDGDGTGWSLGTDVGGTFTDLWLRSPSGRSVVCKSPTTPDVVTGVVNAVQLAADLVGIPVEELCQRVTRFGHGTTVGLNALLTGRAAKVALITTAGFGDVLEIGRLRRGTASLRGLELGDYFLRGRTTPLVPRDLVIEVAERVDSHGTIIVPLAEQSVRESMTALAEQGVEAVGICLLWATENPDHELAVARIVAQQLPRAFISVSHLVAPVVGEYARAATTVANAALGPVAGKYLFDLSRRLADLGMNASIMMTTSAGGVVPAAAATVTPVANLLSGPASCVVAGQALGRQLGALNVLTMDVGGTSFDVGVIVDGVPLLREDVTFGGADMYVPGVDIASIGAGGGSIATVNGESLTVGPQSAGADPGPVCYGKGGTLPTTTDADLVLGVLDPDQFGSGGIRLDAEAAAAAITEQIGQPLHLDAVAAARAIRVVFDAAMADLLRSVTIERGHDPREFILVVGGGSGPSHAWALCRELGMSGFIVPATATAQSAFGAGTSDLRTTASRTVYARILPGSQPNDELASLVQSALTETRNRALDTIPNPGQATVACTAALRYHGQAHHLDVEIDPQPTRADLTALLQRFEADYEKLFGAGSGFREAGFELLSVRAVASNRYGTATISASGRPLERVDVRPVVFDDPTQPTPTTVYRCDVPAAGQTVDGPCLIELRGCVVVVPPQGRAKTDELGLIHVEVPLP</sequence>
<dbReference type="Proteomes" id="UP001055171">
    <property type="component" value="Chromosome"/>
</dbReference>
<dbReference type="Pfam" id="PF01968">
    <property type="entry name" value="Hydantoinase_A"/>
    <property type="match status" value="1"/>
</dbReference>
<dbReference type="PANTHER" id="PTHR11365">
    <property type="entry name" value="5-OXOPROLINASE RELATED"/>
    <property type="match status" value="1"/>
</dbReference>
<dbReference type="Pfam" id="PF19278">
    <property type="entry name" value="Hydant_A_C"/>
    <property type="match status" value="1"/>
</dbReference>